<keyword evidence="3" id="KW-1185">Reference proteome</keyword>
<sequence>MTMERNRSETYLLSPELEEAVRVSEITSRPLLLKGEPGTGKSLLAEYLSSKLKRRLYTWHVKSTSQAKEGLYFYDAVSRLNDSRFTEDKDKVRNIENYIRLGALGEAFESAEPAVVLIDEIDKADIEFPNDLLLELDRMEFVVQETGRLVKAEVRPLTIITSNNEKELPAAFLRRCIFHYIDFPDPAFMSEIVKSHFPKINTELIRRALEAFYVIRRMDDMKKKPGTSELLDWIQILVHMGAKLPEEGNIPFLGALVKNEEDLRLFR</sequence>
<feature type="domain" description="AAA+ ATPase" evidence="1">
    <location>
        <begin position="27"/>
        <end position="187"/>
    </location>
</feature>
<dbReference type="Proteomes" id="UP000094669">
    <property type="component" value="Unassembled WGS sequence"/>
</dbReference>
<dbReference type="InterPro" id="IPR011704">
    <property type="entry name" value="ATPase_dyneun-rel_AAA"/>
</dbReference>
<dbReference type="SMART" id="SM00382">
    <property type="entry name" value="AAA"/>
    <property type="match status" value="1"/>
</dbReference>
<proteinExistence type="predicted"/>
<name>A0ABX4YN03_9LEPT</name>
<dbReference type="Gene3D" id="3.40.50.300">
    <property type="entry name" value="P-loop containing nucleotide triphosphate hydrolases"/>
    <property type="match status" value="1"/>
</dbReference>
<dbReference type="EMBL" id="MCRM02000002">
    <property type="protein sequence ID" value="PNV76642.1"/>
    <property type="molecule type" value="Genomic_DNA"/>
</dbReference>
<reference evidence="2" key="1">
    <citation type="submission" date="2018-01" db="EMBL/GenBank/DDBJ databases">
        <title>Genomic characterization of Leptospira inadai serogroup Lyme isolated from captured rat in Brazil and comparative analysis with human reference strain.</title>
        <authorList>
            <person name="Moreno L.Z."/>
            <person name="Loureiro A.P."/>
            <person name="Miraglia F."/>
            <person name="Kremer F.S."/>
            <person name="Eslabao M.R."/>
            <person name="Dellagostin O.A."/>
            <person name="Lilenbaum W."/>
            <person name="Moreno A.M."/>
        </authorList>
    </citation>
    <scope>NUCLEOTIDE SEQUENCE [LARGE SCALE GENOMIC DNA]</scope>
    <source>
        <strain evidence="2">M34/99</strain>
    </source>
</reference>
<dbReference type="InterPro" id="IPR003593">
    <property type="entry name" value="AAA+_ATPase"/>
</dbReference>
<gene>
    <name evidence="2" type="ORF">BES34_003420</name>
</gene>
<evidence type="ECO:0000259" key="1">
    <source>
        <dbReference type="SMART" id="SM00382"/>
    </source>
</evidence>
<dbReference type="RefSeq" id="WP_010419677.1">
    <property type="nucleotide sequence ID" value="NZ_MCRM02000002.1"/>
</dbReference>
<dbReference type="InterPro" id="IPR027417">
    <property type="entry name" value="P-loop_NTPase"/>
</dbReference>
<comment type="caution">
    <text evidence="2">The sequence shown here is derived from an EMBL/GenBank/DDBJ whole genome shotgun (WGS) entry which is preliminary data.</text>
</comment>
<accession>A0ABX4YN03</accession>
<dbReference type="Pfam" id="PF07728">
    <property type="entry name" value="AAA_5"/>
    <property type="match status" value="1"/>
</dbReference>
<dbReference type="CDD" id="cd00009">
    <property type="entry name" value="AAA"/>
    <property type="match status" value="1"/>
</dbReference>
<dbReference type="SUPFAM" id="SSF52540">
    <property type="entry name" value="P-loop containing nucleoside triphosphate hydrolases"/>
    <property type="match status" value="1"/>
</dbReference>
<evidence type="ECO:0000313" key="2">
    <source>
        <dbReference type="EMBL" id="PNV76642.1"/>
    </source>
</evidence>
<protein>
    <submittedName>
        <fullName evidence="2">MoxR family ATPase</fullName>
    </submittedName>
</protein>
<evidence type="ECO:0000313" key="3">
    <source>
        <dbReference type="Proteomes" id="UP000094669"/>
    </source>
</evidence>
<organism evidence="2 3">
    <name type="scientific">Leptospira inadai serovar Lyme</name>
    <dbReference type="NCBI Taxonomy" id="293084"/>
    <lineage>
        <taxon>Bacteria</taxon>
        <taxon>Pseudomonadati</taxon>
        <taxon>Spirochaetota</taxon>
        <taxon>Spirochaetia</taxon>
        <taxon>Leptospirales</taxon>
        <taxon>Leptospiraceae</taxon>
        <taxon>Leptospira</taxon>
    </lineage>
</organism>